<dbReference type="NCBIfam" id="TIGR00996">
    <property type="entry name" value="Mtu_fam_mce"/>
    <property type="match status" value="1"/>
</dbReference>
<protein>
    <submittedName>
        <fullName evidence="3">Virulence factor Mce-like protein</fullName>
    </submittedName>
</protein>
<dbReference type="OrthoDB" id="3511513at2"/>
<feature type="domain" description="Mammalian cell entry C-terminal" evidence="2">
    <location>
        <begin position="142"/>
        <end position="300"/>
    </location>
</feature>
<feature type="domain" description="Mce/MlaD" evidence="1">
    <location>
        <begin position="59"/>
        <end position="134"/>
    </location>
</feature>
<dbReference type="PANTHER" id="PTHR33371">
    <property type="entry name" value="INTERMEMBRANE PHOSPHOLIPID TRANSPORT SYSTEM BINDING PROTEIN MLAD-RELATED"/>
    <property type="match status" value="1"/>
</dbReference>
<accession>A0A543IBD1</accession>
<dbReference type="Proteomes" id="UP000316706">
    <property type="component" value="Unassembled WGS sequence"/>
</dbReference>
<reference evidence="3 4" key="1">
    <citation type="submission" date="2019-06" db="EMBL/GenBank/DDBJ databases">
        <title>Sequencing the genomes of 1000 actinobacteria strains.</title>
        <authorList>
            <person name="Klenk H.-P."/>
        </authorList>
    </citation>
    <scope>NUCLEOTIDE SEQUENCE [LARGE SCALE GENOMIC DNA]</scope>
    <source>
        <strain evidence="3 4">DSM 45043</strain>
    </source>
</reference>
<name>A0A543IBD1_9ACTN</name>
<evidence type="ECO:0000259" key="1">
    <source>
        <dbReference type="Pfam" id="PF02470"/>
    </source>
</evidence>
<gene>
    <name evidence="3" type="ORF">FHX41_1468</name>
</gene>
<keyword evidence="4" id="KW-1185">Reference proteome</keyword>
<dbReference type="InterPro" id="IPR005693">
    <property type="entry name" value="Mce"/>
</dbReference>
<dbReference type="AlphaFoldDB" id="A0A543IBD1"/>
<sequence length="376" mass="40292">MRPLTTRSMTTRPLTMRSMRALSGRTARLKGTAVRRPVTAGTVLVLTAALGGCGTISEPTYPMTVYFGKAPSLYEKSQVKVMGADVGTITSIKSERNRVRVDLEVRRSVPVPADAHAVIESADALGERFVGLHPVWKPGMPRAAPGTVIPQERTKTPIEVDDALAAFAKLNKSIDASALGPAVHRAAESLRGRGDGINDALDDTSELTRGLAAQDKRIASLAEGLHHLASDLNGRDKKLSDLLRSFSSTSRTLAEERQALRDFIAGLAAVIRKSEVLVTQYRENLPSTVADLSNIVLTLKGNVNGLLQAIDSLGRFADVAVDAWDRRNHAVTIRVVVHGTVRAWLQPLFTAMGWGTVPCVQDDQALGDCTPPPGGS</sequence>
<comment type="caution">
    <text evidence="3">The sequence shown here is derived from an EMBL/GenBank/DDBJ whole genome shotgun (WGS) entry which is preliminary data.</text>
</comment>
<dbReference type="InterPro" id="IPR003399">
    <property type="entry name" value="Mce/MlaD"/>
</dbReference>
<dbReference type="Pfam" id="PF02470">
    <property type="entry name" value="MlaD"/>
    <property type="match status" value="1"/>
</dbReference>
<evidence type="ECO:0000313" key="3">
    <source>
        <dbReference type="EMBL" id="TQM67847.1"/>
    </source>
</evidence>
<evidence type="ECO:0000259" key="2">
    <source>
        <dbReference type="Pfam" id="PF11887"/>
    </source>
</evidence>
<organism evidence="3 4">
    <name type="scientific">Actinomadura hallensis</name>
    <dbReference type="NCBI Taxonomy" id="337895"/>
    <lineage>
        <taxon>Bacteria</taxon>
        <taxon>Bacillati</taxon>
        <taxon>Actinomycetota</taxon>
        <taxon>Actinomycetes</taxon>
        <taxon>Streptosporangiales</taxon>
        <taxon>Thermomonosporaceae</taxon>
        <taxon>Actinomadura</taxon>
    </lineage>
</organism>
<dbReference type="InterPro" id="IPR052336">
    <property type="entry name" value="MlaD_Phospholipid_Transporter"/>
</dbReference>
<dbReference type="PANTHER" id="PTHR33371:SF4">
    <property type="entry name" value="INTERMEMBRANE PHOSPHOLIPID TRANSPORT SYSTEM BINDING PROTEIN MLAD"/>
    <property type="match status" value="1"/>
</dbReference>
<dbReference type="Pfam" id="PF11887">
    <property type="entry name" value="Mce4_CUP1"/>
    <property type="match status" value="1"/>
</dbReference>
<dbReference type="EMBL" id="VFPO01000001">
    <property type="protein sequence ID" value="TQM67847.1"/>
    <property type="molecule type" value="Genomic_DNA"/>
</dbReference>
<dbReference type="RefSeq" id="WP_141966933.1">
    <property type="nucleotide sequence ID" value="NZ_VFPO01000001.1"/>
</dbReference>
<proteinExistence type="predicted"/>
<dbReference type="InterPro" id="IPR024516">
    <property type="entry name" value="Mce_C"/>
</dbReference>
<evidence type="ECO:0000313" key="4">
    <source>
        <dbReference type="Proteomes" id="UP000316706"/>
    </source>
</evidence>